<comment type="similarity">
    <text evidence="3">Belongs to the MICOS complex subunit Mic10 family.</text>
</comment>
<dbReference type="AlphaFoldDB" id="L8HGV8"/>
<keyword evidence="7" id="KW-0496">Mitochondrion</keyword>
<sequence length="98" mass="10943">MAEQQVQRSLPRELDAGVKLDRAIERFLIYTPIGATVGLGLSFLFQRRFLKATVFGFSTGTAFGMAWGDSKWDCAHPSALHGQRLWRATATKQSSPRE</sequence>
<reference evidence="10 11" key="1">
    <citation type="journal article" date="2013" name="Genome Biol.">
        <title>Genome of Acanthamoeba castellanii highlights extensive lateral gene transfer and early evolution of tyrosine kinase signaling.</title>
        <authorList>
            <person name="Clarke M."/>
            <person name="Lohan A.J."/>
            <person name="Liu B."/>
            <person name="Lagkouvardos I."/>
            <person name="Roy S."/>
            <person name="Zafar N."/>
            <person name="Bertelli C."/>
            <person name="Schilde C."/>
            <person name="Kianianmomeni A."/>
            <person name="Burglin T.R."/>
            <person name="Frech C."/>
            <person name="Turcotte B."/>
            <person name="Kopec K.O."/>
            <person name="Synnott J.M."/>
            <person name="Choo C."/>
            <person name="Paponov I."/>
            <person name="Finkler A."/>
            <person name="Soon Heng Tan C."/>
            <person name="Hutchins A.P."/>
            <person name="Weinmeier T."/>
            <person name="Rattei T."/>
            <person name="Chu J.S."/>
            <person name="Gimenez G."/>
            <person name="Irimia M."/>
            <person name="Rigden D.J."/>
            <person name="Fitzpatrick D.A."/>
            <person name="Lorenzo-Morales J."/>
            <person name="Bateman A."/>
            <person name="Chiu C.H."/>
            <person name="Tang P."/>
            <person name="Hegemann P."/>
            <person name="Fromm H."/>
            <person name="Raoult D."/>
            <person name="Greub G."/>
            <person name="Miranda-Saavedra D."/>
            <person name="Chen N."/>
            <person name="Nash P."/>
            <person name="Ginger M.L."/>
            <person name="Horn M."/>
            <person name="Schaap P."/>
            <person name="Caler L."/>
            <person name="Loftus B."/>
        </authorList>
    </citation>
    <scope>NUCLEOTIDE SEQUENCE [LARGE SCALE GENOMIC DNA]</scope>
    <source>
        <strain evidence="10 11">Neff</strain>
    </source>
</reference>
<proteinExistence type="inferred from homology"/>
<evidence type="ECO:0000256" key="7">
    <source>
        <dbReference type="ARBA" id="ARBA00023128"/>
    </source>
</evidence>
<protein>
    <recommendedName>
        <fullName evidence="12">MICOS complex subunit MIC10</fullName>
    </recommendedName>
</protein>
<evidence type="ECO:0000256" key="5">
    <source>
        <dbReference type="ARBA" id="ARBA00022792"/>
    </source>
</evidence>
<dbReference type="Pfam" id="PF04418">
    <property type="entry name" value="DUF543"/>
    <property type="match status" value="1"/>
</dbReference>
<dbReference type="EMBL" id="KB007824">
    <property type="protein sequence ID" value="ELR24405.1"/>
    <property type="molecule type" value="Genomic_DNA"/>
</dbReference>
<dbReference type="InterPro" id="IPR007512">
    <property type="entry name" value="Mic10"/>
</dbReference>
<evidence type="ECO:0000256" key="3">
    <source>
        <dbReference type="ARBA" id="ARBA00006792"/>
    </source>
</evidence>
<feature type="transmembrane region" description="Helical" evidence="9">
    <location>
        <begin position="27"/>
        <end position="45"/>
    </location>
</feature>
<keyword evidence="6 9" id="KW-1133">Transmembrane helix</keyword>
<keyword evidence="4 9" id="KW-0812">Transmembrane</keyword>
<evidence type="ECO:0000256" key="9">
    <source>
        <dbReference type="SAM" id="Phobius"/>
    </source>
</evidence>
<gene>
    <name evidence="10" type="ORF">ACA1_017320</name>
</gene>
<organism evidence="10 11">
    <name type="scientific">Acanthamoeba castellanii (strain ATCC 30010 / Neff)</name>
    <dbReference type="NCBI Taxonomy" id="1257118"/>
    <lineage>
        <taxon>Eukaryota</taxon>
        <taxon>Amoebozoa</taxon>
        <taxon>Discosea</taxon>
        <taxon>Longamoebia</taxon>
        <taxon>Centramoebida</taxon>
        <taxon>Acanthamoebidae</taxon>
        <taxon>Acanthamoeba</taxon>
    </lineage>
</organism>
<keyword evidence="11" id="KW-1185">Reference proteome</keyword>
<dbReference type="GO" id="GO:0061617">
    <property type="term" value="C:MICOS complex"/>
    <property type="evidence" value="ECO:0007669"/>
    <property type="project" value="InterPro"/>
</dbReference>
<comment type="function">
    <text evidence="1">Component of the MICOS complex, a large protein complex of the mitochondrial inner membrane that plays crucial roles in the maintenance of crista junctions, inner membrane architecture, and formation of contact sites to the outer membrane.</text>
</comment>
<keyword evidence="8 9" id="KW-0472">Membrane</keyword>
<dbReference type="RefSeq" id="XP_004354550.1">
    <property type="nucleotide sequence ID" value="XM_004354498.1"/>
</dbReference>
<evidence type="ECO:0008006" key="12">
    <source>
        <dbReference type="Google" id="ProtNLM"/>
    </source>
</evidence>
<comment type="subcellular location">
    <subcellularLocation>
        <location evidence="2">Mitochondrion inner membrane</location>
    </subcellularLocation>
</comment>
<dbReference type="KEGG" id="acan:ACA1_017320"/>
<dbReference type="GeneID" id="14925427"/>
<evidence type="ECO:0000256" key="8">
    <source>
        <dbReference type="ARBA" id="ARBA00023136"/>
    </source>
</evidence>
<accession>L8HGV8</accession>
<dbReference type="VEuPathDB" id="AmoebaDB:ACA1_017320"/>
<name>L8HGV8_ACACF</name>
<dbReference type="Proteomes" id="UP000011083">
    <property type="component" value="Unassembled WGS sequence"/>
</dbReference>
<evidence type="ECO:0000313" key="10">
    <source>
        <dbReference type="EMBL" id="ELR24405.1"/>
    </source>
</evidence>
<evidence type="ECO:0000256" key="1">
    <source>
        <dbReference type="ARBA" id="ARBA00002689"/>
    </source>
</evidence>
<evidence type="ECO:0000256" key="2">
    <source>
        <dbReference type="ARBA" id="ARBA00004273"/>
    </source>
</evidence>
<keyword evidence="5" id="KW-0999">Mitochondrion inner membrane</keyword>
<evidence type="ECO:0000313" key="11">
    <source>
        <dbReference type="Proteomes" id="UP000011083"/>
    </source>
</evidence>
<evidence type="ECO:0000256" key="6">
    <source>
        <dbReference type="ARBA" id="ARBA00022989"/>
    </source>
</evidence>
<evidence type="ECO:0000256" key="4">
    <source>
        <dbReference type="ARBA" id="ARBA00022692"/>
    </source>
</evidence>